<reference evidence="2" key="1">
    <citation type="journal article" date="2019" name="Int. J. Syst. Evol. Microbiol.">
        <title>The Global Catalogue of Microorganisms (GCM) 10K type strain sequencing project: providing services to taxonomists for standard genome sequencing and annotation.</title>
        <authorList>
            <consortium name="The Broad Institute Genomics Platform"/>
            <consortium name="The Broad Institute Genome Sequencing Center for Infectious Disease"/>
            <person name="Wu L."/>
            <person name="Ma J."/>
        </authorList>
    </citation>
    <scope>NUCLEOTIDE SEQUENCE [LARGE SCALE GENOMIC DNA]</scope>
    <source>
        <strain evidence="2">JCM 16950</strain>
    </source>
</reference>
<protein>
    <submittedName>
        <fullName evidence="1">Uncharacterized protein</fullName>
    </submittedName>
</protein>
<evidence type="ECO:0000313" key="2">
    <source>
        <dbReference type="Proteomes" id="UP001500540"/>
    </source>
</evidence>
<gene>
    <name evidence="1" type="ORF">GCM10022240_11480</name>
</gene>
<organism evidence="1 2">
    <name type="scientific">Microbacterium kribbense</name>
    <dbReference type="NCBI Taxonomy" id="433645"/>
    <lineage>
        <taxon>Bacteria</taxon>
        <taxon>Bacillati</taxon>
        <taxon>Actinomycetota</taxon>
        <taxon>Actinomycetes</taxon>
        <taxon>Micrococcales</taxon>
        <taxon>Microbacteriaceae</taxon>
        <taxon>Microbacterium</taxon>
    </lineage>
</organism>
<dbReference type="EMBL" id="BAABAF010000003">
    <property type="protein sequence ID" value="GAA3760521.1"/>
    <property type="molecule type" value="Genomic_DNA"/>
</dbReference>
<dbReference type="RefSeq" id="WP_344781456.1">
    <property type="nucleotide sequence ID" value="NZ_BAABAF010000003.1"/>
</dbReference>
<proteinExistence type="predicted"/>
<sequence>MAQFARSRPGWALVTGQAARADEPGAGGLAPDAGAYFTGAEMMLIRSIAPPAPACGGEPGTIAGPVR</sequence>
<name>A0ABP7GC52_9MICO</name>
<dbReference type="Proteomes" id="UP001500540">
    <property type="component" value="Unassembled WGS sequence"/>
</dbReference>
<comment type="caution">
    <text evidence="1">The sequence shown here is derived from an EMBL/GenBank/DDBJ whole genome shotgun (WGS) entry which is preliminary data.</text>
</comment>
<evidence type="ECO:0000313" key="1">
    <source>
        <dbReference type="EMBL" id="GAA3760521.1"/>
    </source>
</evidence>
<keyword evidence="2" id="KW-1185">Reference proteome</keyword>
<accession>A0ABP7GC52</accession>